<evidence type="ECO:0008006" key="5">
    <source>
        <dbReference type="Google" id="ProtNLM"/>
    </source>
</evidence>
<feature type="chain" id="PRO_5039225763" description="Ig-like domain-containing protein" evidence="2">
    <location>
        <begin position="29"/>
        <end position="129"/>
    </location>
</feature>
<feature type="region of interest" description="Disordered" evidence="1">
    <location>
        <begin position="28"/>
        <end position="129"/>
    </location>
</feature>
<protein>
    <recommendedName>
        <fullName evidence="5">Ig-like domain-containing protein</fullName>
    </recommendedName>
</protein>
<evidence type="ECO:0000313" key="3">
    <source>
        <dbReference type="EMBL" id="QNP63780.1"/>
    </source>
</evidence>
<dbReference type="RefSeq" id="WP_187740937.1">
    <property type="nucleotide sequence ID" value="NZ_CP060825.1"/>
</dbReference>
<name>A0A7H0HTB4_9ACTN</name>
<feature type="compositionally biased region" description="Low complexity" evidence="1">
    <location>
        <begin position="28"/>
        <end position="39"/>
    </location>
</feature>
<proteinExistence type="predicted"/>
<evidence type="ECO:0000313" key="4">
    <source>
        <dbReference type="Proteomes" id="UP000516230"/>
    </source>
</evidence>
<keyword evidence="4" id="KW-1185">Reference proteome</keyword>
<evidence type="ECO:0000256" key="1">
    <source>
        <dbReference type="SAM" id="MobiDB-lite"/>
    </source>
</evidence>
<evidence type="ECO:0000256" key="2">
    <source>
        <dbReference type="SAM" id="SignalP"/>
    </source>
</evidence>
<sequence>MHRATPRSACVLLALVLAALLFPAPATPAPAAHAATAPAPGLPERPHHPERAAEETVHCRGKDQPTDPVDWSRRDRARGPGDLTPRTVHHLVGTGDASLVTRPPAQPPATDGPRPPTGPSRPALQVFRC</sequence>
<dbReference type="KEGG" id="sgj:IAG43_13125"/>
<dbReference type="Proteomes" id="UP000516230">
    <property type="component" value="Chromosome"/>
</dbReference>
<reference evidence="3 4" key="1">
    <citation type="submission" date="2020-08" db="EMBL/GenBank/DDBJ databases">
        <title>A novel species.</title>
        <authorList>
            <person name="Gao J."/>
        </authorList>
    </citation>
    <scope>NUCLEOTIDE SEQUENCE [LARGE SCALE GENOMIC DNA]</scope>
    <source>
        <strain evidence="3 4">CRPJ-33</strain>
    </source>
</reference>
<dbReference type="EMBL" id="CP060825">
    <property type="protein sequence ID" value="QNP63780.1"/>
    <property type="molecule type" value="Genomic_DNA"/>
</dbReference>
<dbReference type="AlphaFoldDB" id="A0A7H0HTB4"/>
<accession>A0A7H0HTB4</accession>
<gene>
    <name evidence="3" type="ORF">IAG43_13125</name>
</gene>
<keyword evidence="2" id="KW-0732">Signal</keyword>
<organism evidence="3 4">
    <name type="scientific">Streptomyces genisteinicus</name>
    <dbReference type="NCBI Taxonomy" id="2768068"/>
    <lineage>
        <taxon>Bacteria</taxon>
        <taxon>Bacillati</taxon>
        <taxon>Actinomycetota</taxon>
        <taxon>Actinomycetes</taxon>
        <taxon>Kitasatosporales</taxon>
        <taxon>Streptomycetaceae</taxon>
        <taxon>Streptomyces</taxon>
    </lineage>
</organism>
<feature type="compositionally biased region" description="Basic and acidic residues" evidence="1">
    <location>
        <begin position="44"/>
        <end position="79"/>
    </location>
</feature>
<feature type="signal peptide" evidence="2">
    <location>
        <begin position="1"/>
        <end position="28"/>
    </location>
</feature>